<dbReference type="OrthoDB" id="6093351at2759"/>
<dbReference type="GO" id="GO:0005576">
    <property type="term" value="C:extracellular region"/>
    <property type="evidence" value="ECO:0007669"/>
    <property type="project" value="UniProtKB-SubCell"/>
</dbReference>
<evidence type="ECO:0000256" key="4">
    <source>
        <dbReference type="ARBA" id="ARBA00022729"/>
    </source>
</evidence>
<evidence type="ECO:0000256" key="1">
    <source>
        <dbReference type="ARBA" id="ARBA00004613"/>
    </source>
</evidence>
<evidence type="ECO:0000313" key="7">
    <source>
        <dbReference type="Proteomes" id="UP001046870"/>
    </source>
</evidence>
<dbReference type="SUPFAM" id="SSF57501">
    <property type="entry name" value="Cystine-knot cytokines"/>
    <property type="match status" value="1"/>
</dbReference>
<proteinExistence type="inferred from homology"/>
<dbReference type="AlphaFoldDB" id="A0A9D3Q805"/>
<dbReference type="InterPro" id="IPR010345">
    <property type="entry name" value="IL-17_fam"/>
</dbReference>
<comment type="caution">
    <text evidence="6">The sequence shown here is derived from an EMBL/GenBank/DDBJ whole genome shotgun (WGS) entry which is preliminary data.</text>
</comment>
<dbReference type="InterPro" id="IPR029034">
    <property type="entry name" value="Cystine-knot_cytokine"/>
</dbReference>
<dbReference type="Pfam" id="PF06083">
    <property type="entry name" value="IL17"/>
    <property type="match status" value="1"/>
</dbReference>
<feature type="signal peptide" evidence="5">
    <location>
        <begin position="1"/>
        <end position="27"/>
    </location>
</feature>
<feature type="chain" id="PRO_5038604443" evidence="5">
    <location>
        <begin position="28"/>
        <end position="136"/>
    </location>
</feature>
<dbReference type="EMBL" id="JAFDVH010000006">
    <property type="protein sequence ID" value="KAG7476629.1"/>
    <property type="molecule type" value="Genomic_DNA"/>
</dbReference>
<evidence type="ECO:0000256" key="2">
    <source>
        <dbReference type="ARBA" id="ARBA00007236"/>
    </source>
</evidence>
<sequence length="136" mass="15389">MIQLKYMQSCCLVLLILSATHYGPVSGRCVEEKFCTRTLEEYQYQLSNIANKLNERSIAPWTYVEKPDLNRVPQVIHEAKCLTSHSCRHVASPVSLETIPLSIRVPVLRKSRSCPTYSVEYESVVVACICATPRLS</sequence>
<protein>
    <submittedName>
        <fullName evidence="6">Uncharacterized protein</fullName>
    </submittedName>
</protein>
<evidence type="ECO:0000256" key="3">
    <source>
        <dbReference type="ARBA" id="ARBA00022525"/>
    </source>
</evidence>
<name>A0A9D3Q805_MEGAT</name>
<accession>A0A9D3Q805</accession>
<gene>
    <name evidence="6" type="ORF">MATL_G00084980</name>
</gene>
<comment type="subcellular location">
    <subcellularLocation>
        <location evidence="1">Secreted</location>
    </subcellularLocation>
</comment>
<keyword evidence="3" id="KW-0964">Secreted</keyword>
<keyword evidence="7" id="KW-1185">Reference proteome</keyword>
<comment type="similarity">
    <text evidence="2">Belongs to the IL-17 family.</text>
</comment>
<keyword evidence="4 5" id="KW-0732">Signal</keyword>
<dbReference type="Proteomes" id="UP001046870">
    <property type="component" value="Chromosome 6"/>
</dbReference>
<evidence type="ECO:0000256" key="5">
    <source>
        <dbReference type="SAM" id="SignalP"/>
    </source>
</evidence>
<dbReference type="GO" id="GO:0005125">
    <property type="term" value="F:cytokine activity"/>
    <property type="evidence" value="ECO:0007669"/>
    <property type="project" value="InterPro"/>
</dbReference>
<evidence type="ECO:0000313" key="6">
    <source>
        <dbReference type="EMBL" id="KAG7476629.1"/>
    </source>
</evidence>
<dbReference type="Gene3D" id="2.10.90.10">
    <property type="entry name" value="Cystine-knot cytokines"/>
    <property type="match status" value="1"/>
</dbReference>
<organism evidence="6 7">
    <name type="scientific">Megalops atlanticus</name>
    <name type="common">Tarpon</name>
    <name type="synonym">Clupea gigantea</name>
    <dbReference type="NCBI Taxonomy" id="7932"/>
    <lineage>
        <taxon>Eukaryota</taxon>
        <taxon>Metazoa</taxon>
        <taxon>Chordata</taxon>
        <taxon>Craniata</taxon>
        <taxon>Vertebrata</taxon>
        <taxon>Euteleostomi</taxon>
        <taxon>Actinopterygii</taxon>
        <taxon>Neopterygii</taxon>
        <taxon>Teleostei</taxon>
        <taxon>Elopiformes</taxon>
        <taxon>Megalopidae</taxon>
        <taxon>Megalops</taxon>
    </lineage>
</organism>
<reference evidence="6" key="1">
    <citation type="submission" date="2021-01" db="EMBL/GenBank/DDBJ databases">
        <authorList>
            <person name="Zahm M."/>
            <person name="Roques C."/>
            <person name="Cabau C."/>
            <person name="Klopp C."/>
            <person name="Donnadieu C."/>
            <person name="Jouanno E."/>
            <person name="Lampietro C."/>
            <person name="Louis A."/>
            <person name="Herpin A."/>
            <person name="Echchiki A."/>
            <person name="Berthelot C."/>
            <person name="Parey E."/>
            <person name="Roest-Crollius H."/>
            <person name="Braasch I."/>
            <person name="Postlethwait J."/>
            <person name="Bobe J."/>
            <person name="Montfort J."/>
            <person name="Bouchez O."/>
            <person name="Begum T."/>
            <person name="Mejri S."/>
            <person name="Adams A."/>
            <person name="Chen W.-J."/>
            <person name="Guiguen Y."/>
        </authorList>
    </citation>
    <scope>NUCLEOTIDE SEQUENCE</scope>
    <source>
        <strain evidence="6">YG-15Mar2019-1</strain>
        <tissue evidence="6">Brain</tissue>
    </source>
</reference>